<dbReference type="AlphaFoldDB" id="A0A512HBK3"/>
<dbReference type="Proteomes" id="UP000321567">
    <property type="component" value="Unassembled WGS sequence"/>
</dbReference>
<dbReference type="Pfam" id="PF07670">
    <property type="entry name" value="Gate"/>
    <property type="match status" value="1"/>
</dbReference>
<evidence type="ECO:0000256" key="1">
    <source>
        <dbReference type="ARBA" id="ARBA00004651"/>
    </source>
</evidence>
<feature type="transmembrane region" description="Helical" evidence="7">
    <location>
        <begin position="27"/>
        <end position="47"/>
    </location>
</feature>
<gene>
    <name evidence="11" type="ORF">ROR02_29680</name>
</gene>
<feature type="transmembrane region" description="Helical" evidence="7">
    <location>
        <begin position="393"/>
        <end position="414"/>
    </location>
</feature>
<evidence type="ECO:0000259" key="9">
    <source>
        <dbReference type="Pfam" id="PF07662"/>
    </source>
</evidence>
<name>A0A512HBK3_9PROT</name>
<dbReference type="GO" id="GO:0015293">
    <property type="term" value="F:symporter activity"/>
    <property type="evidence" value="ECO:0007669"/>
    <property type="project" value="TreeGrafter"/>
</dbReference>
<evidence type="ECO:0000313" key="11">
    <source>
        <dbReference type="EMBL" id="GEO82837.1"/>
    </source>
</evidence>
<comment type="subcellular location">
    <subcellularLocation>
        <location evidence="1">Cell membrane</location>
        <topology evidence="1">Multi-pass membrane protein</topology>
    </subcellularLocation>
</comment>
<dbReference type="GO" id="GO:0005886">
    <property type="term" value="C:plasma membrane"/>
    <property type="evidence" value="ECO:0007669"/>
    <property type="project" value="UniProtKB-SubCell"/>
</dbReference>
<dbReference type="InterPro" id="IPR011642">
    <property type="entry name" value="Gate_dom"/>
</dbReference>
<feature type="transmembrane region" description="Helical" evidence="7">
    <location>
        <begin position="300"/>
        <end position="317"/>
    </location>
</feature>
<evidence type="ECO:0000259" key="10">
    <source>
        <dbReference type="Pfam" id="PF07670"/>
    </source>
</evidence>
<evidence type="ECO:0000313" key="12">
    <source>
        <dbReference type="Proteomes" id="UP000321567"/>
    </source>
</evidence>
<evidence type="ECO:0000256" key="7">
    <source>
        <dbReference type="SAM" id="Phobius"/>
    </source>
</evidence>
<dbReference type="Pfam" id="PF07662">
    <property type="entry name" value="Nucleos_tra2_C"/>
    <property type="match status" value="1"/>
</dbReference>
<dbReference type="InterPro" id="IPR002668">
    <property type="entry name" value="CNT_N_dom"/>
</dbReference>
<dbReference type="PANTHER" id="PTHR10590:SF4">
    <property type="entry name" value="SOLUTE CARRIER FAMILY 28 MEMBER 3"/>
    <property type="match status" value="1"/>
</dbReference>
<dbReference type="GO" id="GO:0005337">
    <property type="term" value="F:nucleoside transmembrane transporter activity"/>
    <property type="evidence" value="ECO:0007669"/>
    <property type="project" value="InterPro"/>
</dbReference>
<feature type="transmembrane region" description="Helical" evidence="7">
    <location>
        <begin position="262"/>
        <end position="280"/>
    </location>
</feature>
<dbReference type="InterPro" id="IPR011657">
    <property type="entry name" value="CNT_C_dom"/>
</dbReference>
<sequence>MVALQSLLGLGVFVALGWALSEKRRAVAWRTVGIGVALQIVIALALLKIPFLQPVFIALNDLVGALQTATRAGSSFVFGYLGGGELPYAPGGAGSSFVLAFQALPLILVMSALSSLLFHWRILPVIVRGFARALERTLGVGGAVGVAAAANIFVGMVEAPLFIRPYVRQLTRAELFMVMTCGMATIAGTVMALYASFLQGVIDNPLGQLLVASLISAPAAIVVAVLLVPGEAGTRGEYQPTPSEATTAIEAIAIGAQEGVALLWNIVALLLVMVALVALVNGALGLLPDLDGAPLTLERLLGWLMAPVCWLMGLPWAEATVAAPLLGIKVILNELIAYLGLSHLPADALSERSRLIMTYALCGFANFGSLGIMVGGLTALAPERRAEIAGLGLKSILSGTLATCMTGAVVGLVVG</sequence>
<comment type="caution">
    <text evidence="11">The sequence shown here is derived from an EMBL/GenBank/DDBJ whole genome shotgun (WGS) entry which is preliminary data.</text>
</comment>
<organism evidence="11 12">
    <name type="scientific">Pararhodospirillum oryzae</name>
    <dbReference type="NCBI Taxonomy" id="478448"/>
    <lineage>
        <taxon>Bacteria</taxon>
        <taxon>Pseudomonadati</taxon>
        <taxon>Pseudomonadota</taxon>
        <taxon>Alphaproteobacteria</taxon>
        <taxon>Rhodospirillales</taxon>
        <taxon>Rhodospirillaceae</taxon>
        <taxon>Pararhodospirillum</taxon>
    </lineage>
</organism>
<comment type="similarity">
    <text evidence="2">Belongs to the concentrative nucleoside transporter (CNT) (TC 2.A.41) family.</text>
</comment>
<keyword evidence="6 7" id="KW-0472">Membrane</keyword>
<feature type="transmembrane region" description="Helical" evidence="7">
    <location>
        <begin position="209"/>
        <end position="228"/>
    </location>
</feature>
<dbReference type="PANTHER" id="PTHR10590">
    <property type="entry name" value="SODIUM/NUCLEOSIDE COTRANSPORTER"/>
    <property type="match status" value="1"/>
</dbReference>
<protein>
    <submittedName>
        <fullName evidence="11">Nucleoside:proton symporter</fullName>
    </submittedName>
</protein>
<keyword evidence="4 7" id="KW-0812">Transmembrane</keyword>
<keyword evidence="5 7" id="KW-1133">Transmembrane helix</keyword>
<evidence type="ECO:0000256" key="3">
    <source>
        <dbReference type="ARBA" id="ARBA00022475"/>
    </source>
</evidence>
<evidence type="ECO:0000256" key="4">
    <source>
        <dbReference type="ARBA" id="ARBA00022692"/>
    </source>
</evidence>
<dbReference type="EMBL" id="BJZO01000116">
    <property type="protein sequence ID" value="GEO82837.1"/>
    <property type="molecule type" value="Genomic_DNA"/>
</dbReference>
<proteinExistence type="inferred from homology"/>
<reference evidence="11 12" key="1">
    <citation type="submission" date="2019-07" db="EMBL/GenBank/DDBJ databases">
        <title>Whole genome shotgun sequence of Rhodospirillum oryzae NBRC 107573.</title>
        <authorList>
            <person name="Hosoyama A."/>
            <person name="Uohara A."/>
            <person name="Ohji S."/>
            <person name="Ichikawa N."/>
        </authorList>
    </citation>
    <scope>NUCLEOTIDE SEQUENCE [LARGE SCALE GENOMIC DNA]</scope>
    <source>
        <strain evidence="11 12">NBRC 107573</strain>
    </source>
</reference>
<keyword evidence="3" id="KW-1003">Cell membrane</keyword>
<dbReference type="InterPro" id="IPR008276">
    <property type="entry name" value="C_nuclsd_transpt"/>
</dbReference>
<feature type="transmembrane region" description="Helical" evidence="7">
    <location>
        <begin position="97"/>
        <end position="120"/>
    </location>
</feature>
<dbReference type="RefSeq" id="WP_147164863.1">
    <property type="nucleotide sequence ID" value="NZ_BJZO01000116.1"/>
</dbReference>
<dbReference type="Pfam" id="PF01773">
    <property type="entry name" value="Nucleos_tra2_N"/>
    <property type="match status" value="1"/>
</dbReference>
<feature type="domain" description="Concentrative nucleoside transporter C-terminal" evidence="9">
    <location>
        <begin position="209"/>
        <end position="411"/>
    </location>
</feature>
<feature type="transmembrane region" description="Helical" evidence="7">
    <location>
        <begin position="140"/>
        <end position="163"/>
    </location>
</feature>
<evidence type="ECO:0000256" key="2">
    <source>
        <dbReference type="ARBA" id="ARBA00009033"/>
    </source>
</evidence>
<feature type="transmembrane region" description="Helical" evidence="7">
    <location>
        <begin position="356"/>
        <end position="381"/>
    </location>
</feature>
<evidence type="ECO:0000256" key="6">
    <source>
        <dbReference type="ARBA" id="ARBA00023136"/>
    </source>
</evidence>
<dbReference type="OrthoDB" id="9766455at2"/>
<feature type="transmembrane region" description="Helical" evidence="7">
    <location>
        <begin position="175"/>
        <end position="197"/>
    </location>
</feature>
<accession>A0A512HBK3</accession>
<keyword evidence="12" id="KW-1185">Reference proteome</keyword>
<feature type="domain" description="Concentrative nucleoside transporter N-terminal" evidence="8">
    <location>
        <begin position="8"/>
        <end position="81"/>
    </location>
</feature>
<evidence type="ECO:0000256" key="5">
    <source>
        <dbReference type="ARBA" id="ARBA00022989"/>
    </source>
</evidence>
<feature type="domain" description="Nucleoside transporter/FeoB GTPase Gate" evidence="10">
    <location>
        <begin position="101"/>
        <end position="198"/>
    </location>
</feature>
<evidence type="ECO:0000259" key="8">
    <source>
        <dbReference type="Pfam" id="PF01773"/>
    </source>
</evidence>